<evidence type="ECO:0000256" key="5">
    <source>
        <dbReference type="PIRSR" id="PIRSR622684-1"/>
    </source>
</evidence>
<dbReference type="InterPro" id="IPR038765">
    <property type="entry name" value="Papain-like_cys_pep_sf"/>
</dbReference>
<dbReference type="PRINTS" id="PR00704">
    <property type="entry name" value="CALPAIN"/>
</dbReference>
<dbReference type="CDD" id="cd00044">
    <property type="entry name" value="CysPc"/>
    <property type="match status" value="1"/>
</dbReference>
<feature type="active site" evidence="5 6">
    <location>
        <position position="382"/>
    </location>
</feature>
<evidence type="ECO:0000256" key="7">
    <source>
        <dbReference type="SAM" id="MobiDB-lite"/>
    </source>
</evidence>
<dbReference type="PANTHER" id="PTHR10183:SF379">
    <property type="entry name" value="CALPAIN-5"/>
    <property type="match status" value="1"/>
</dbReference>
<feature type="domain" description="Calpain catalytic" evidence="8">
    <location>
        <begin position="91"/>
        <end position="442"/>
    </location>
</feature>
<dbReference type="PROSITE" id="PS50203">
    <property type="entry name" value="CALPAIN_CAT"/>
    <property type="match status" value="1"/>
</dbReference>
<name>A0A7R9A0D2_9CRUS</name>
<dbReference type="Proteomes" id="UP000677054">
    <property type="component" value="Unassembled WGS sequence"/>
</dbReference>
<dbReference type="SUPFAM" id="SSF54001">
    <property type="entry name" value="Cysteine proteinases"/>
    <property type="match status" value="1"/>
</dbReference>
<sequence length="681" mass="77328">MLRTGLCTDRTKVFPVAPITRRCKERKGKYGVVQETIRFPSYGLDPRSRVAEENGTTPVGRHSIRSLRIRWILPDDDREKLLALTRGLRGLYEDPDFRARSESISYSRKMKNIVWKRPKELTPSPRLFVAGVSRTDIVQGNLGDCWFLSSCAALAREEALVYRVRTDPDPRSPEFLPLGPTPTRPRPRPRPQPRPRPDPDPDPTPTHGARSSSSVIPPDQDLTGPNYKGALYVRFWQFGQWVTVYIDDRLPTLHGKLIFARCTDKNEFWIPLVEKAYAKIHGCYEAIEGGQAMDALVDLTGGLAECYQLSESSLDQRANLFKRLYKSAISGAFITCSRKGDWTQATKADAMGLVGGHAYTVTGIAKINASRLGHVNLVRVRNPWANSAEWKGPWCDGDENWRYVDESTKRKLDLQHQADGEFWITYEDFCLEFEEVSMCTMGPDFDSDGIVDRIGQVKAIHGAWRKGDNAGGSRNDLVRFATNPQYLLTITEPDDYDPNGECSVLVSLMQEYRRQQRSLGVKMLQIGFMVYENPSGGRLGVGHFRRHSPIASATPYVNHREVNARMELEPGRYTVVPSTYRPGCDSGYILRVYGGTSNFQIKSTEEPGRRISEDYFQYHYETGSYGAFINYREIYRRLELKPGHYVIVPATFMPDCEAGFMIRVYAAKPFQLTLLPHHPRL</sequence>
<organism evidence="9">
    <name type="scientific">Darwinula stevensoni</name>
    <dbReference type="NCBI Taxonomy" id="69355"/>
    <lineage>
        <taxon>Eukaryota</taxon>
        <taxon>Metazoa</taxon>
        <taxon>Ecdysozoa</taxon>
        <taxon>Arthropoda</taxon>
        <taxon>Crustacea</taxon>
        <taxon>Oligostraca</taxon>
        <taxon>Ostracoda</taxon>
        <taxon>Podocopa</taxon>
        <taxon>Podocopida</taxon>
        <taxon>Darwinulocopina</taxon>
        <taxon>Darwinuloidea</taxon>
        <taxon>Darwinulidae</taxon>
        <taxon>Darwinula</taxon>
    </lineage>
</organism>
<dbReference type="Gene3D" id="3.90.70.10">
    <property type="entry name" value="Cysteine proteinases"/>
    <property type="match status" value="1"/>
</dbReference>
<dbReference type="InterPro" id="IPR022683">
    <property type="entry name" value="Calpain_III"/>
</dbReference>
<gene>
    <name evidence="9" type="ORF">DSTB1V02_LOCUS3428</name>
</gene>
<evidence type="ECO:0000256" key="1">
    <source>
        <dbReference type="ARBA" id="ARBA00007623"/>
    </source>
</evidence>
<dbReference type="GO" id="GO:0006508">
    <property type="term" value="P:proteolysis"/>
    <property type="evidence" value="ECO:0007669"/>
    <property type="project" value="UniProtKB-KW"/>
</dbReference>
<dbReference type="CDD" id="cd00214">
    <property type="entry name" value="Calpain_III"/>
    <property type="match status" value="1"/>
</dbReference>
<keyword evidence="4 6" id="KW-0788">Thiol protease</keyword>
<dbReference type="EMBL" id="CAJPEV010000441">
    <property type="protein sequence ID" value="CAG0885337.1"/>
    <property type="molecule type" value="Genomic_DNA"/>
</dbReference>
<dbReference type="PROSITE" id="PS00139">
    <property type="entry name" value="THIOL_PROTEASE_CYS"/>
    <property type="match status" value="1"/>
</dbReference>
<dbReference type="OrthoDB" id="424753at2759"/>
<evidence type="ECO:0000313" key="10">
    <source>
        <dbReference type="Proteomes" id="UP000677054"/>
    </source>
</evidence>
<evidence type="ECO:0000256" key="4">
    <source>
        <dbReference type="ARBA" id="ARBA00022807"/>
    </source>
</evidence>
<dbReference type="SUPFAM" id="SSF49758">
    <property type="entry name" value="Calpain large subunit, middle domain (domain III)"/>
    <property type="match status" value="2"/>
</dbReference>
<dbReference type="GO" id="GO:0005737">
    <property type="term" value="C:cytoplasm"/>
    <property type="evidence" value="ECO:0007669"/>
    <property type="project" value="TreeGrafter"/>
</dbReference>
<evidence type="ECO:0000256" key="2">
    <source>
        <dbReference type="ARBA" id="ARBA00022670"/>
    </source>
</evidence>
<dbReference type="GO" id="GO:0004198">
    <property type="term" value="F:calcium-dependent cysteine-type endopeptidase activity"/>
    <property type="evidence" value="ECO:0007669"/>
    <property type="project" value="InterPro"/>
</dbReference>
<feature type="active site" evidence="5 6">
    <location>
        <position position="357"/>
    </location>
</feature>
<evidence type="ECO:0000256" key="6">
    <source>
        <dbReference type="PROSITE-ProRule" id="PRU00239"/>
    </source>
</evidence>
<dbReference type="AlphaFoldDB" id="A0A7R9A0D2"/>
<dbReference type="InterPro" id="IPR000169">
    <property type="entry name" value="Pept_cys_AS"/>
</dbReference>
<dbReference type="Pfam" id="PF00648">
    <property type="entry name" value="Peptidase_C2"/>
    <property type="match status" value="2"/>
</dbReference>
<evidence type="ECO:0000259" key="8">
    <source>
        <dbReference type="PROSITE" id="PS50203"/>
    </source>
</evidence>
<dbReference type="SMART" id="SM00720">
    <property type="entry name" value="calpain_III"/>
    <property type="match status" value="2"/>
</dbReference>
<dbReference type="InterPro" id="IPR022682">
    <property type="entry name" value="Calpain_domain_III"/>
</dbReference>
<proteinExistence type="inferred from homology"/>
<dbReference type="Pfam" id="PF01067">
    <property type="entry name" value="Calpain_III"/>
    <property type="match status" value="2"/>
</dbReference>
<keyword evidence="10" id="KW-1185">Reference proteome</keyword>
<evidence type="ECO:0000313" key="9">
    <source>
        <dbReference type="EMBL" id="CAD7243510.1"/>
    </source>
</evidence>
<feature type="active site" evidence="5 6">
    <location>
        <position position="145"/>
    </location>
</feature>
<keyword evidence="3 6" id="KW-0378">Hydrolase</keyword>
<protein>
    <recommendedName>
        <fullName evidence="8">Calpain catalytic domain-containing protein</fullName>
    </recommendedName>
</protein>
<dbReference type="InterPro" id="IPR001300">
    <property type="entry name" value="Peptidase_C2_calpain_cat"/>
</dbReference>
<dbReference type="SMART" id="SM00230">
    <property type="entry name" value="CysPc"/>
    <property type="match status" value="1"/>
</dbReference>
<dbReference type="EMBL" id="LR899958">
    <property type="protein sequence ID" value="CAD7243510.1"/>
    <property type="molecule type" value="Genomic_DNA"/>
</dbReference>
<dbReference type="InterPro" id="IPR033883">
    <property type="entry name" value="C2_III"/>
</dbReference>
<keyword evidence="2 6" id="KW-0645">Protease</keyword>
<feature type="region of interest" description="Disordered" evidence="7">
    <location>
        <begin position="171"/>
        <end position="220"/>
    </location>
</feature>
<dbReference type="InterPro" id="IPR036213">
    <property type="entry name" value="Calpain_III_sf"/>
</dbReference>
<dbReference type="Gene3D" id="2.60.120.380">
    <property type="match status" value="2"/>
</dbReference>
<evidence type="ECO:0000256" key="3">
    <source>
        <dbReference type="ARBA" id="ARBA00022801"/>
    </source>
</evidence>
<accession>A0A7R9A0D2</accession>
<dbReference type="PANTHER" id="PTHR10183">
    <property type="entry name" value="CALPAIN"/>
    <property type="match status" value="1"/>
</dbReference>
<dbReference type="InterPro" id="IPR022684">
    <property type="entry name" value="Calpain_cysteine_protease"/>
</dbReference>
<comment type="similarity">
    <text evidence="1">Belongs to the peptidase C2 family.</text>
</comment>
<dbReference type="FunFam" id="3.90.70.10:FF:000114">
    <property type="entry name" value="Calpain a"/>
    <property type="match status" value="1"/>
</dbReference>
<reference evidence="9" key="1">
    <citation type="submission" date="2020-11" db="EMBL/GenBank/DDBJ databases">
        <authorList>
            <person name="Tran Van P."/>
        </authorList>
    </citation>
    <scope>NUCLEOTIDE SEQUENCE</scope>
</reference>